<feature type="repeat" description="ARM" evidence="3">
    <location>
        <begin position="643"/>
        <end position="677"/>
    </location>
</feature>
<dbReference type="Gene3D" id="1.25.10.10">
    <property type="entry name" value="Leucine-rich Repeat Variant"/>
    <property type="match status" value="1"/>
</dbReference>
<feature type="compositionally biased region" description="Polar residues" evidence="4">
    <location>
        <begin position="1158"/>
        <end position="1175"/>
    </location>
</feature>
<evidence type="ECO:0000256" key="1">
    <source>
        <dbReference type="ARBA" id="ARBA00009051"/>
    </source>
</evidence>
<dbReference type="Pfam" id="PF05972">
    <property type="entry name" value="APC_15aa"/>
    <property type="match status" value="1"/>
</dbReference>
<feature type="region of interest" description="Disordered" evidence="4">
    <location>
        <begin position="1002"/>
        <end position="1047"/>
    </location>
</feature>
<evidence type="ECO:0000256" key="3">
    <source>
        <dbReference type="PROSITE-ProRule" id="PRU00259"/>
    </source>
</evidence>
<feature type="region of interest" description="Disordered" evidence="4">
    <location>
        <begin position="1521"/>
        <end position="1570"/>
    </location>
</feature>
<comment type="caution">
    <text evidence="5">The sequence shown here is derived from an EMBL/GenBank/DDBJ whole genome shotgun (WGS) entry which is preliminary data.</text>
</comment>
<feature type="compositionally biased region" description="Polar residues" evidence="4">
    <location>
        <begin position="232"/>
        <end position="241"/>
    </location>
</feature>
<feature type="repeat" description="ARM" evidence="3">
    <location>
        <begin position="359"/>
        <end position="396"/>
    </location>
</feature>
<feature type="compositionally biased region" description="Basic and acidic residues" evidence="4">
    <location>
        <begin position="1408"/>
        <end position="1441"/>
    </location>
</feature>
<comment type="similarity">
    <text evidence="1">Belongs to the adenomatous polyposis coli (APC) family.</text>
</comment>
<feature type="compositionally biased region" description="Basic and acidic residues" evidence="4">
    <location>
        <begin position="1016"/>
        <end position="1028"/>
    </location>
</feature>
<dbReference type="Pfam" id="PF18797">
    <property type="entry name" value="APC_rep"/>
    <property type="match status" value="2"/>
</dbReference>
<dbReference type="PROSITE" id="PS50176">
    <property type="entry name" value="ARM_REPEAT"/>
    <property type="match status" value="2"/>
</dbReference>
<feature type="region of interest" description="Disordered" evidence="4">
    <location>
        <begin position="1272"/>
        <end position="1362"/>
    </location>
</feature>
<dbReference type="InterPro" id="IPR009223">
    <property type="entry name" value="APC_rpt"/>
</dbReference>
<dbReference type="GO" id="GO:0016477">
    <property type="term" value="P:cell migration"/>
    <property type="evidence" value="ECO:0007669"/>
    <property type="project" value="TreeGrafter"/>
</dbReference>
<dbReference type="InParanoid" id="A0A6L2PPW4"/>
<dbReference type="InterPro" id="IPR011989">
    <property type="entry name" value="ARM-like"/>
</dbReference>
<feature type="compositionally biased region" description="Basic and acidic residues" evidence="4">
    <location>
        <begin position="1456"/>
        <end position="1470"/>
    </location>
</feature>
<keyword evidence="6" id="KW-1185">Reference proteome</keyword>
<dbReference type="GO" id="GO:0008013">
    <property type="term" value="F:beta-catenin binding"/>
    <property type="evidence" value="ECO:0007669"/>
    <property type="project" value="InterPro"/>
</dbReference>
<dbReference type="InterPro" id="IPR026818">
    <property type="entry name" value="Apc_fam"/>
</dbReference>
<dbReference type="InterPro" id="IPR000225">
    <property type="entry name" value="Armadillo"/>
</dbReference>
<dbReference type="SUPFAM" id="SSF48371">
    <property type="entry name" value="ARM repeat"/>
    <property type="match status" value="2"/>
</dbReference>
<feature type="compositionally biased region" description="Basic and acidic residues" evidence="4">
    <location>
        <begin position="1294"/>
        <end position="1318"/>
    </location>
</feature>
<feature type="region of interest" description="Disordered" evidence="4">
    <location>
        <begin position="1406"/>
        <end position="1472"/>
    </location>
</feature>
<feature type="compositionally biased region" description="Polar residues" evidence="4">
    <location>
        <begin position="1033"/>
        <end position="1047"/>
    </location>
</feature>
<dbReference type="GO" id="GO:0016055">
    <property type="term" value="P:Wnt signaling pathway"/>
    <property type="evidence" value="ECO:0007669"/>
    <property type="project" value="UniProtKB-KW"/>
</dbReference>
<dbReference type="Pfam" id="PF05923">
    <property type="entry name" value="APC_r"/>
    <property type="match status" value="3"/>
</dbReference>
<dbReference type="Proteomes" id="UP000502823">
    <property type="component" value="Unassembled WGS sequence"/>
</dbReference>
<feature type="region of interest" description="Disordered" evidence="4">
    <location>
        <begin position="81"/>
        <end position="121"/>
    </location>
</feature>
<feature type="compositionally biased region" description="Low complexity" evidence="4">
    <location>
        <begin position="100"/>
        <end position="111"/>
    </location>
</feature>
<dbReference type="InterPro" id="IPR016024">
    <property type="entry name" value="ARM-type_fold"/>
</dbReference>
<dbReference type="PANTHER" id="PTHR12607:SF12">
    <property type="entry name" value="APC-LIKE, ISOFORM A-RELATED"/>
    <property type="match status" value="1"/>
</dbReference>
<dbReference type="InterPro" id="IPR009240">
    <property type="entry name" value="APC_15aa_rpt"/>
</dbReference>
<dbReference type="GO" id="GO:0030877">
    <property type="term" value="C:beta-catenin destruction complex"/>
    <property type="evidence" value="ECO:0007669"/>
    <property type="project" value="TreeGrafter"/>
</dbReference>
<keyword evidence="2" id="KW-0879">Wnt signaling pathway</keyword>
<dbReference type="GO" id="GO:0001708">
    <property type="term" value="P:cell fate specification"/>
    <property type="evidence" value="ECO:0007669"/>
    <property type="project" value="TreeGrafter"/>
</dbReference>
<dbReference type="GO" id="GO:0005881">
    <property type="term" value="C:cytoplasmic microtubule"/>
    <property type="evidence" value="ECO:0007669"/>
    <property type="project" value="TreeGrafter"/>
</dbReference>
<dbReference type="GO" id="GO:0007026">
    <property type="term" value="P:negative regulation of microtubule depolymerization"/>
    <property type="evidence" value="ECO:0007669"/>
    <property type="project" value="TreeGrafter"/>
</dbReference>
<feature type="region of interest" description="Disordered" evidence="4">
    <location>
        <begin position="1146"/>
        <end position="1179"/>
    </location>
</feature>
<evidence type="ECO:0008006" key="7">
    <source>
        <dbReference type="Google" id="ProtNLM"/>
    </source>
</evidence>
<dbReference type="GO" id="GO:0008017">
    <property type="term" value="F:microtubule binding"/>
    <property type="evidence" value="ECO:0007669"/>
    <property type="project" value="TreeGrafter"/>
</dbReference>
<dbReference type="GO" id="GO:0007389">
    <property type="term" value="P:pattern specification process"/>
    <property type="evidence" value="ECO:0007669"/>
    <property type="project" value="TreeGrafter"/>
</dbReference>
<dbReference type="GO" id="GO:0090090">
    <property type="term" value="P:negative regulation of canonical Wnt signaling pathway"/>
    <property type="evidence" value="ECO:0007669"/>
    <property type="project" value="TreeGrafter"/>
</dbReference>
<proteinExistence type="inferred from homology"/>
<evidence type="ECO:0000313" key="6">
    <source>
        <dbReference type="Proteomes" id="UP000502823"/>
    </source>
</evidence>
<feature type="compositionally biased region" description="Polar residues" evidence="4">
    <location>
        <begin position="1532"/>
        <end position="1541"/>
    </location>
</feature>
<dbReference type="PANTHER" id="PTHR12607">
    <property type="entry name" value="ADENOMATOUS POLYPOSIS COLI PROTEIN FAMILY"/>
    <property type="match status" value="1"/>
</dbReference>
<dbReference type="FunCoup" id="A0A6L2PPW4">
    <property type="interactions" value="50"/>
</dbReference>
<dbReference type="SMART" id="SM00185">
    <property type="entry name" value="ARM"/>
    <property type="match status" value="7"/>
</dbReference>
<feature type="compositionally biased region" description="Basic and acidic residues" evidence="4">
    <location>
        <begin position="195"/>
        <end position="216"/>
    </location>
</feature>
<dbReference type="InterPro" id="IPR041257">
    <property type="entry name" value="APC_rep"/>
</dbReference>
<dbReference type="GO" id="GO:0016342">
    <property type="term" value="C:catenin complex"/>
    <property type="evidence" value="ECO:0007669"/>
    <property type="project" value="TreeGrafter"/>
</dbReference>
<organism evidence="5 6">
    <name type="scientific">Coptotermes formosanus</name>
    <name type="common">Formosan subterranean termite</name>
    <dbReference type="NCBI Taxonomy" id="36987"/>
    <lineage>
        <taxon>Eukaryota</taxon>
        <taxon>Metazoa</taxon>
        <taxon>Ecdysozoa</taxon>
        <taxon>Arthropoda</taxon>
        <taxon>Hexapoda</taxon>
        <taxon>Insecta</taxon>
        <taxon>Pterygota</taxon>
        <taxon>Neoptera</taxon>
        <taxon>Polyneoptera</taxon>
        <taxon>Dictyoptera</taxon>
        <taxon>Blattodea</taxon>
        <taxon>Blattoidea</taxon>
        <taxon>Termitoidae</taxon>
        <taxon>Rhinotermitidae</taxon>
        <taxon>Coptotermes</taxon>
    </lineage>
</organism>
<protein>
    <recommendedName>
        <fullName evidence="7">Adenomatous polyposis coli protein-like</fullName>
    </recommendedName>
</protein>
<dbReference type="Pfam" id="PF00514">
    <property type="entry name" value="Arm"/>
    <property type="match status" value="2"/>
</dbReference>
<evidence type="ECO:0000256" key="2">
    <source>
        <dbReference type="ARBA" id="ARBA00022687"/>
    </source>
</evidence>
<sequence length="1570" mass="171123">MDQAQATSALTPGPHSAIMNIPYLGNSNVTSGPPESSHINRCFPKIFPERPLITTCCDAISTCDNKKRGVASVGWTTPTGGAQHQAGQLSGDGCLHRPPRSSIHSRSVSNPAEEGPPGLTGAAAQCQSFGWSGRGAHRQPADTIRFQNGSVGNEELSAASVLARLGVTVDARASLVRDRPASLLSGRIGVTNKENVMDEPKEEDEKKTAELCRTKNNDGSSSEVDGAGGDSKMTSSATQTQQENQNLAALYRGTWPVERTLWHSGPSSIGGTGGSKGITQDVPSVVSFTSSMNSASGCLPTEEVAAARRTYSQQQLGAKVEMVYNLLSMLGTHDREDMSRTLLAMSSSPDSCIAMRQSGCLPLLVQLLHAPDSDADTRQRAARVLHNMVHSHPDDKRSRREARVLRLLEQVREYCDSLREMIRAAATPEDGCKAVEAATRPDQEMLLLVLRANEKELCLAAQDSSSSLVLDDMERHPGPTIAALMKLSFDEEHRHAMCQLGGLHAVAELIQVDHEAHGSTTSDQYCVTLRRYAGMALTNLTFGDGANKALLCSFRQFMKALVAQLKSPSEDLRQVTASVLRNLSWRADGASKQTLREVGAVSGLMQAAMEGRKESTLKSILSALWNLSAHCSINKVDICAVEGALGFLVDMLSYKAPSKTLAIVENAGGILRNISSHIAVREDYRAILREHSCLQVLLQQLKSPSLTVVSNACGTLWNLSARCAEDQRALWDMGAVSMLRSLVHSKHKMISMGSSAALKNLLSAKPNNNFPPLDSTVKGLGLPALPSLYARKQRALEQELDQTLSETCDNIEPSTSPSASTVGLRDDKFVFSTTERCFGSTERHQSRMCHSYQHHPPSSRYHSKGVVARSDSRDSVTSTLSDTVYERVSRTIINPFTYGQALPTNGMLQGLTGSVSDSGRINSQMSGGEIADQRFLRRYCNSMKEREENRHAEPLNLSTEDNTQHSLLQHSHELYQHARLGQISEANPSDPAETQKNIVDLSKETRVGSHQSSVRNENDAKLPEKREECDETVSPTVQSDTSSTKQPKNLFYGSMRSSHQRSAFGPVVAGSYGQPSNKPQYQHLTQQKSCVTTSHAAVRTKYSDFAYDDDAETQEQPVDYSLKYVEGNAHQGDTDVATTEISNIKTGSDQEGGGLEEYQSSRNTSTVRGKQNQNDLGRGYPYRHAGSIHVSKNMKMNVVYGDYAETDLDQPTDYSLKYAEENEDIEFEKNHEISSRGQDRAERNYYDGADPIHEDTLKTYCTEGTPYETPYNFSNATSMSDLHCEPPTPVSEESGDKKQAENYSKDGSIEDNAIRSVDENEASNSEDVSNFDKDFAEKGPQMKALPPAPRQPLKRLQSGLSSGLLSPEKPIQYCVEGTPGCFSRVSSLSSLSSVPANVDNTLQAPAADTDHSISEPERKPQKDDASSLAESGDKAVEEREVGNSTDAGEEAAGQTDDMKEEQHRGEREGKVVTFGGADHYAEETPLMFSRCSSLCSLSSIEQHSIHDDRSSVISDFSRRTSGIVSPSELPDSPTQTVPTSPRHTRPPVEFTGRPVEQTAQPVPANTHHGT</sequence>
<feature type="region of interest" description="Disordered" evidence="4">
    <location>
        <begin position="195"/>
        <end position="241"/>
    </location>
</feature>
<dbReference type="FunFam" id="1.25.10.10:FF:001248">
    <property type="entry name" value="Adenomatous polyposis coli protein, putative"/>
    <property type="match status" value="1"/>
</dbReference>
<dbReference type="OrthoDB" id="5918429at2759"/>
<gene>
    <name evidence="5" type="ORF">Cfor_01867</name>
</gene>
<accession>A0A6L2PPW4</accession>
<name>A0A6L2PPW4_COPFO</name>
<evidence type="ECO:0000256" key="4">
    <source>
        <dbReference type="SAM" id="MobiDB-lite"/>
    </source>
</evidence>
<dbReference type="GO" id="GO:0007399">
    <property type="term" value="P:nervous system development"/>
    <property type="evidence" value="ECO:0007669"/>
    <property type="project" value="TreeGrafter"/>
</dbReference>
<evidence type="ECO:0000313" key="5">
    <source>
        <dbReference type="EMBL" id="GFG31957.1"/>
    </source>
</evidence>
<dbReference type="EMBL" id="BLKM01000343">
    <property type="protein sequence ID" value="GFG31957.1"/>
    <property type="molecule type" value="Genomic_DNA"/>
</dbReference>
<reference evidence="6" key="1">
    <citation type="submission" date="2020-01" db="EMBL/GenBank/DDBJ databases">
        <title>Draft genome sequence of the Termite Coptotermes fromosanus.</title>
        <authorList>
            <person name="Itakura S."/>
            <person name="Yosikawa Y."/>
            <person name="Umezawa K."/>
        </authorList>
    </citation>
    <scope>NUCLEOTIDE SEQUENCE [LARGE SCALE GENOMIC DNA]</scope>
</reference>